<dbReference type="OrthoDB" id="530877at2759"/>
<comment type="subcellular location">
    <subcellularLocation>
        <location evidence="1">Membrane</location>
    </subcellularLocation>
</comment>
<dbReference type="PANTHER" id="PTHR23130:SF171">
    <property type="entry name" value="OS01G0895300 PROTEIN"/>
    <property type="match status" value="1"/>
</dbReference>
<gene>
    <name evidence="10" type="ORF">CEUSTIGMA_g10512.t1</name>
</gene>
<evidence type="ECO:0000259" key="9">
    <source>
        <dbReference type="PROSITE" id="PS50939"/>
    </source>
</evidence>
<evidence type="ECO:0000256" key="2">
    <source>
        <dbReference type="ARBA" id="ARBA00022448"/>
    </source>
</evidence>
<feature type="transmembrane region" description="Helical" evidence="7">
    <location>
        <begin position="417"/>
        <end position="436"/>
    </location>
</feature>
<feature type="transmembrane region" description="Helical" evidence="7">
    <location>
        <begin position="314"/>
        <end position="331"/>
    </location>
</feature>
<evidence type="ECO:0000256" key="6">
    <source>
        <dbReference type="ARBA" id="ARBA00023136"/>
    </source>
</evidence>
<protein>
    <recommendedName>
        <fullName evidence="9">Cytochrome b561 domain-containing protein</fullName>
    </recommendedName>
</protein>
<dbReference type="Gene3D" id="1.20.120.1770">
    <property type="match status" value="1"/>
</dbReference>
<sequence length="494" mass="52142">MRNMFPSALLFFLISYPQKQSHALVSRSLAQTNFSVGTCGVSSLGYQCYLQVCSSIALHWSLGGPPPSLMNCQYSSSSSTATSGALNSTADVIHFALTTDLTGYVAMSLPAVVQVMSPADSIIALITQANSSGSVGPYLLQGISAQSDSTYQLSNTAVMSDINGITACFSRPVSAVGKAGRLLSLASSPVGMNFAAAPAGTPALHQHAMDSGHLCGGYVQLLASAVAGGQYSMAAVANPHTAIVAHGLLMMAAWLVLLPIGGGTISNLAVRLVLLPIGVLAARHRWLFPKRSSPSSGGTSSAAKVDMWFNVHRILQLSGVTLFSIGLILPWTAFGQGSSGGNSSLLESHGAVGIIIAVLTYSQTVLAFVRPKPDATYRQWWNLQHWFTGRAAVLLAIINLIIGVQVFHQKWLEPRGLYFAAIFILLGIIVGGAIFLEVKRFKKGGSWQQLPLQDVSVQISSDTLTMETGGSDRKYAIADEDRRSMLPSGTPISA</sequence>
<dbReference type="InterPro" id="IPR006593">
    <property type="entry name" value="Cyt_b561/ferric_Rdtase_TM"/>
</dbReference>
<keyword evidence="11" id="KW-1185">Reference proteome</keyword>
<feature type="transmembrane region" description="Helical" evidence="7">
    <location>
        <begin position="351"/>
        <end position="370"/>
    </location>
</feature>
<feature type="chain" id="PRO_5012422527" description="Cytochrome b561 domain-containing protein" evidence="8">
    <location>
        <begin position="24"/>
        <end position="494"/>
    </location>
</feature>
<keyword evidence="2" id="KW-0813">Transport</keyword>
<dbReference type="Proteomes" id="UP000232323">
    <property type="component" value="Unassembled WGS sequence"/>
</dbReference>
<keyword evidence="6 7" id="KW-0472">Membrane</keyword>
<accession>A0A250XJ88</accession>
<dbReference type="STRING" id="1157962.A0A250XJ88"/>
<feature type="signal peptide" evidence="8">
    <location>
        <begin position="1"/>
        <end position="23"/>
    </location>
</feature>
<keyword evidence="8" id="KW-0732">Signal</keyword>
<evidence type="ECO:0000256" key="7">
    <source>
        <dbReference type="SAM" id="Phobius"/>
    </source>
</evidence>
<dbReference type="PANTHER" id="PTHR23130">
    <property type="entry name" value="CYTOCHROME B561 AND DOMON DOMAIN-CONTAINING PROTEIN"/>
    <property type="match status" value="1"/>
</dbReference>
<keyword evidence="3 7" id="KW-0812">Transmembrane</keyword>
<organism evidence="10 11">
    <name type="scientific">Chlamydomonas eustigma</name>
    <dbReference type="NCBI Taxonomy" id="1157962"/>
    <lineage>
        <taxon>Eukaryota</taxon>
        <taxon>Viridiplantae</taxon>
        <taxon>Chlorophyta</taxon>
        <taxon>core chlorophytes</taxon>
        <taxon>Chlorophyceae</taxon>
        <taxon>CS clade</taxon>
        <taxon>Chlamydomonadales</taxon>
        <taxon>Chlamydomonadaceae</taxon>
        <taxon>Chlamydomonas</taxon>
    </lineage>
</organism>
<proteinExistence type="predicted"/>
<keyword evidence="5 7" id="KW-1133">Transmembrane helix</keyword>
<evidence type="ECO:0000256" key="1">
    <source>
        <dbReference type="ARBA" id="ARBA00004370"/>
    </source>
</evidence>
<evidence type="ECO:0000256" key="5">
    <source>
        <dbReference type="ARBA" id="ARBA00022989"/>
    </source>
</evidence>
<keyword evidence="4" id="KW-0249">Electron transport</keyword>
<dbReference type="AlphaFoldDB" id="A0A250XJ88"/>
<evidence type="ECO:0000256" key="3">
    <source>
        <dbReference type="ARBA" id="ARBA00022692"/>
    </source>
</evidence>
<comment type="caution">
    <text evidence="10">The sequence shown here is derived from an EMBL/GenBank/DDBJ whole genome shotgun (WGS) entry which is preliminary data.</text>
</comment>
<dbReference type="SMART" id="SM00665">
    <property type="entry name" value="B561"/>
    <property type="match status" value="1"/>
</dbReference>
<dbReference type="GO" id="GO:0016020">
    <property type="term" value="C:membrane"/>
    <property type="evidence" value="ECO:0007669"/>
    <property type="project" value="UniProtKB-SubCell"/>
</dbReference>
<feature type="transmembrane region" description="Helical" evidence="7">
    <location>
        <begin position="391"/>
        <end position="411"/>
    </location>
</feature>
<dbReference type="Pfam" id="PF03188">
    <property type="entry name" value="Cytochrom_B561"/>
    <property type="match status" value="1"/>
</dbReference>
<reference evidence="10 11" key="1">
    <citation type="submission" date="2017-08" db="EMBL/GenBank/DDBJ databases">
        <title>Acidophilic green algal genome provides insights into adaptation to an acidic environment.</title>
        <authorList>
            <person name="Hirooka S."/>
            <person name="Hirose Y."/>
            <person name="Kanesaki Y."/>
            <person name="Higuchi S."/>
            <person name="Fujiwara T."/>
            <person name="Onuma R."/>
            <person name="Era A."/>
            <person name="Ohbayashi R."/>
            <person name="Uzuka A."/>
            <person name="Nozaki H."/>
            <person name="Yoshikawa H."/>
            <person name="Miyagishima S.Y."/>
        </authorList>
    </citation>
    <scope>NUCLEOTIDE SEQUENCE [LARGE SCALE GENOMIC DNA]</scope>
    <source>
        <strain evidence="10 11">NIES-2499</strain>
    </source>
</reference>
<name>A0A250XJ88_9CHLO</name>
<dbReference type="EMBL" id="BEGY01000091">
    <property type="protein sequence ID" value="GAX83086.1"/>
    <property type="molecule type" value="Genomic_DNA"/>
</dbReference>
<dbReference type="CDD" id="cd08760">
    <property type="entry name" value="Cyt_b561_FRRS1_like"/>
    <property type="match status" value="1"/>
</dbReference>
<evidence type="ECO:0000256" key="8">
    <source>
        <dbReference type="SAM" id="SignalP"/>
    </source>
</evidence>
<evidence type="ECO:0000313" key="11">
    <source>
        <dbReference type="Proteomes" id="UP000232323"/>
    </source>
</evidence>
<feature type="domain" description="Cytochrome b561" evidence="9">
    <location>
        <begin position="207"/>
        <end position="440"/>
    </location>
</feature>
<dbReference type="PROSITE" id="PS50939">
    <property type="entry name" value="CYTOCHROME_B561"/>
    <property type="match status" value="1"/>
</dbReference>
<evidence type="ECO:0000313" key="10">
    <source>
        <dbReference type="EMBL" id="GAX83086.1"/>
    </source>
</evidence>
<evidence type="ECO:0000256" key="4">
    <source>
        <dbReference type="ARBA" id="ARBA00022982"/>
    </source>
</evidence>
<feature type="transmembrane region" description="Helical" evidence="7">
    <location>
        <begin position="248"/>
        <end position="281"/>
    </location>
</feature>